<dbReference type="Proteomes" id="UP001372338">
    <property type="component" value="Unassembled WGS sequence"/>
</dbReference>
<dbReference type="PANTHER" id="PTHR36322">
    <property type="entry name" value="TRANSMEMBRANE PROTEIN"/>
    <property type="match status" value="1"/>
</dbReference>
<dbReference type="AlphaFoldDB" id="A0AAN9HNK9"/>
<feature type="compositionally biased region" description="Polar residues" evidence="1">
    <location>
        <begin position="184"/>
        <end position="195"/>
    </location>
</feature>
<proteinExistence type="predicted"/>
<evidence type="ECO:0000313" key="3">
    <source>
        <dbReference type="EMBL" id="KAK7243434.1"/>
    </source>
</evidence>
<feature type="transmembrane region" description="Helical" evidence="2">
    <location>
        <begin position="73"/>
        <end position="94"/>
    </location>
</feature>
<evidence type="ECO:0000256" key="1">
    <source>
        <dbReference type="SAM" id="MobiDB-lite"/>
    </source>
</evidence>
<keyword evidence="2" id="KW-0812">Transmembrane</keyword>
<feature type="compositionally biased region" description="Low complexity" evidence="1">
    <location>
        <begin position="1"/>
        <end position="13"/>
    </location>
</feature>
<dbReference type="PANTHER" id="PTHR36322:SF3">
    <property type="entry name" value="TRANSMEMBRANE PROTEIN"/>
    <property type="match status" value="1"/>
</dbReference>
<evidence type="ECO:0000313" key="4">
    <source>
        <dbReference type="Proteomes" id="UP001372338"/>
    </source>
</evidence>
<feature type="compositionally biased region" description="Acidic residues" evidence="1">
    <location>
        <begin position="159"/>
        <end position="172"/>
    </location>
</feature>
<organism evidence="3 4">
    <name type="scientific">Crotalaria pallida</name>
    <name type="common">Smooth rattlebox</name>
    <name type="synonym">Crotalaria striata</name>
    <dbReference type="NCBI Taxonomy" id="3830"/>
    <lineage>
        <taxon>Eukaryota</taxon>
        <taxon>Viridiplantae</taxon>
        <taxon>Streptophyta</taxon>
        <taxon>Embryophyta</taxon>
        <taxon>Tracheophyta</taxon>
        <taxon>Spermatophyta</taxon>
        <taxon>Magnoliopsida</taxon>
        <taxon>eudicotyledons</taxon>
        <taxon>Gunneridae</taxon>
        <taxon>Pentapetalae</taxon>
        <taxon>rosids</taxon>
        <taxon>fabids</taxon>
        <taxon>Fabales</taxon>
        <taxon>Fabaceae</taxon>
        <taxon>Papilionoideae</taxon>
        <taxon>50 kb inversion clade</taxon>
        <taxon>genistoids sensu lato</taxon>
        <taxon>core genistoids</taxon>
        <taxon>Crotalarieae</taxon>
        <taxon>Crotalaria</taxon>
    </lineage>
</organism>
<keyword evidence="2" id="KW-1133">Transmembrane helix</keyword>
<keyword evidence="2" id="KW-0472">Membrane</keyword>
<comment type="caution">
    <text evidence="3">The sequence shown here is derived from an EMBL/GenBank/DDBJ whole genome shotgun (WGS) entry which is preliminary data.</text>
</comment>
<accession>A0AAN9HNK9</accession>
<protein>
    <recommendedName>
        <fullName evidence="5">Transmembrane protein</fullName>
    </recommendedName>
</protein>
<sequence>MHNKTTHPCGGTHPPHPPPPKNDVVSFPIPSLQPYRYNHDPAHHRHRISPPFMVTTTVTAAASSWLRNRRIRYIFLLLCSPLLLVLLFVSLPFLCAAEVCLRHRLWRKLVRDPDDDGDRLRRCEEGCCGDCNGQEEKGLLHRYLEDQLLLVGSMYDCGDSDDDDEDEQEQDDDSRRRVGDVENLCSSSNRIPLLR</sequence>
<feature type="region of interest" description="Disordered" evidence="1">
    <location>
        <begin position="159"/>
        <end position="195"/>
    </location>
</feature>
<dbReference type="EMBL" id="JAYWIO010000008">
    <property type="protein sequence ID" value="KAK7243434.1"/>
    <property type="molecule type" value="Genomic_DNA"/>
</dbReference>
<name>A0AAN9HNK9_CROPI</name>
<reference evidence="3 4" key="1">
    <citation type="submission" date="2024-01" db="EMBL/GenBank/DDBJ databases">
        <title>The genomes of 5 underutilized Papilionoideae crops provide insights into root nodulation and disease resistanc.</title>
        <authorList>
            <person name="Yuan L."/>
        </authorList>
    </citation>
    <scope>NUCLEOTIDE SEQUENCE [LARGE SCALE GENOMIC DNA]</scope>
    <source>
        <strain evidence="3">ZHUSHIDOU_FW_LH</strain>
        <tissue evidence="3">Leaf</tissue>
    </source>
</reference>
<keyword evidence="4" id="KW-1185">Reference proteome</keyword>
<gene>
    <name evidence="3" type="ORF">RIF29_38230</name>
</gene>
<evidence type="ECO:0000256" key="2">
    <source>
        <dbReference type="SAM" id="Phobius"/>
    </source>
</evidence>
<evidence type="ECO:0008006" key="5">
    <source>
        <dbReference type="Google" id="ProtNLM"/>
    </source>
</evidence>
<feature type="region of interest" description="Disordered" evidence="1">
    <location>
        <begin position="1"/>
        <end position="24"/>
    </location>
</feature>